<feature type="domain" description="HTH cro/C1-type" evidence="5">
    <location>
        <begin position="13"/>
        <end position="67"/>
    </location>
</feature>
<name>A0A941I918_9BACI</name>
<reference evidence="6" key="1">
    <citation type="submission" date="2021-04" db="EMBL/GenBank/DDBJ databases">
        <title>Isolation and polyphasic classification of algal microorganism.</title>
        <authorList>
            <person name="Wang S."/>
        </authorList>
    </citation>
    <scope>NUCLEOTIDE SEQUENCE</scope>
    <source>
        <strain evidence="6">720a</strain>
    </source>
</reference>
<dbReference type="Pfam" id="PF06803">
    <property type="entry name" value="DUF1232"/>
    <property type="match status" value="1"/>
</dbReference>
<proteinExistence type="predicted"/>
<comment type="caution">
    <text evidence="6">The sequence shown here is derived from an EMBL/GenBank/DDBJ whole genome shotgun (WGS) entry which is preliminary data.</text>
</comment>
<gene>
    <name evidence="6" type="ORF">KCX74_09465</name>
</gene>
<sequence length="210" mass="23939">MSLNENDTLGSLVKELLHKKSLSMRKFSKLTSIDVATISRIVNGKRRANLNHLQVFAQVLDVPIVNLMRAAGYEIEKNVTDDANETIRQMQKVIEKSDIHQEEFTLDLLEQRLSSYQQYSRTDEGEEIIRKEFKEKVKKVAGVGPYIQQLQDIFTKFTLRKGNAKELAVMGGVLIYFILTMDLVPDYLFPIGFIDDAIAVQTATQLLSQK</sequence>
<dbReference type="AlphaFoldDB" id="A0A941I918"/>
<dbReference type="GO" id="GO:0012505">
    <property type="term" value="C:endomembrane system"/>
    <property type="evidence" value="ECO:0007669"/>
    <property type="project" value="UniProtKB-SubCell"/>
</dbReference>
<evidence type="ECO:0000313" key="7">
    <source>
        <dbReference type="Proteomes" id="UP000675284"/>
    </source>
</evidence>
<keyword evidence="3" id="KW-1133">Transmembrane helix</keyword>
<evidence type="ECO:0000256" key="3">
    <source>
        <dbReference type="ARBA" id="ARBA00022989"/>
    </source>
</evidence>
<evidence type="ECO:0000256" key="2">
    <source>
        <dbReference type="ARBA" id="ARBA00022692"/>
    </source>
</evidence>
<evidence type="ECO:0000256" key="4">
    <source>
        <dbReference type="ARBA" id="ARBA00023136"/>
    </source>
</evidence>
<evidence type="ECO:0000313" key="6">
    <source>
        <dbReference type="EMBL" id="MBR7796264.1"/>
    </source>
</evidence>
<protein>
    <submittedName>
        <fullName evidence="6">DUF1232 domain-containing protein</fullName>
    </submittedName>
</protein>
<evidence type="ECO:0000259" key="5">
    <source>
        <dbReference type="PROSITE" id="PS50943"/>
    </source>
</evidence>
<dbReference type="Gene3D" id="1.10.260.40">
    <property type="entry name" value="lambda repressor-like DNA-binding domains"/>
    <property type="match status" value="1"/>
</dbReference>
<dbReference type="SUPFAM" id="SSF47413">
    <property type="entry name" value="lambda repressor-like DNA-binding domains"/>
    <property type="match status" value="1"/>
</dbReference>
<accession>A0A941I918</accession>
<keyword evidence="4" id="KW-0472">Membrane</keyword>
<evidence type="ECO:0000256" key="1">
    <source>
        <dbReference type="ARBA" id="ARBA00004127"/>
    </source>
</evidence>
<dbReference type="RefSeq" id="WP_026681727.1">
    <property type="nucleotide sequence ID" value="NZ_BAAACY010000135.1"/>
</dbReference>
<comment type="subcellular location">
    <subcellularLocation>
        <location evidence="1">Endomembrane system</location>
        <topology evidence="1">Multi-pass membrane protein</topology>
    </subcellularLocation>
</comment>
<organism evidence="6 7">
    <name type="scientific">Virgibacillus salarius</name>
    <dbReference type="NCBI Taxonomy" id="447199"/>
    <lineage>
        <taxon>Bacteria</taxon>
        <taxon>Bacillati</taxon>
        <taxon>Bacillota</taxon>
        <taxon>Bacilli</taxon>
        <taxon>Bacillales</taxon>
        <taxon>Bacillaceae</taxon>
        <taxon>Virgibacillus</taxon>
    </lineage>
</organism>
<dbReference type="Proteomes" id="UP000675284">
    <property type="component" value="Unassembled WGS sequence"/>
</dbReference>
<dbReference type="InterPro" id="IPR001387">
    <property type="entry name" value="Cro/C1-type_HTH"/>
</dbReference>
<dbReference type="InterPro" id="IPR010652">
    <property type="entry name" value="DUF1232"/>
</dbReference>
<dbReference type="Pfam" id="PF01381">
    <property type="entry name" value="HTH_3"/>
    <property type="match status" value="1"/>
</dbReference>
<dbReference type="GO" id="GO:0003677">
    <property type="term" value="F:DNA binding"/>
    <property type="evidence" value="ECO:0007669"/>
    <property type="project" value="InterPro"/>
</dbReference>
<keyword evidence="2" id="KW-0812">Transmembrane</keyword>
<dbReference type="InterPro" id="IPR010982">
    <property type="entry name" value="Lambda_DNA-bd_dom_sf"/>
</dbReference>
<dbReference type="SMART" id="SM00530">
    <property type="entry name" value="HTH_XRE"/>
    <property type="match status" value="1"/>
</dbReference>
<dbReference type="EMBL" id="JAGSOT010000024">
    <property type="protein sequence ID" value="MBR7796264.1"/>
    <property type="molecule type" value="Genomic_DNA"/>
</dbReference>
<dbReference type="CDD" id="cd00093">
    <property type="entry name" value="HTH_XRE"/>
    <property type="match status" value="1"/>
</dbReference>
<keyword evidence="7" id="KW-1185">Reference proteome</keyword>
<dbReference type="PROSITE" id="PS50943">
    <property type="entry name" value="HTH_CROC1"/>
    <property type="match status" value="1"/>
</dbReference>